<dbReference type="Pfam" id="PF01494">
    <property type="entry name" value="FAD_binding_3"/>
    <property type="match status" value="2"/>
</dbReference>
<dbReference type="PRINTS" id="PR00420">
    <property type="entry name" value="RNGMNOXGNASE"/>
</dbReference>
<dbReference type="InterPro" id="IPR051704">
    <property type="entry name" value="FAD_aromatic-hydroxylase"/>
</dbReference>
<evidence type="ECO:0000259" key="1">
    <source>
        <dbReference type="Pfam" id="PF01494"/>
    </source>
</evidence>
<feature type="domain" description="FAD-binding" evidence="1">
    <location>
        <begin position="2"/>
        <end position="161"/>
    </location>
</feature>
<dbReference type="InterPro" id="IPR036188">
    <property type="entry name" value="FAD/NAD-bd_sf"/>
</dbReference>
<organism evidence="2 3">
    <name type="scientific">Paractinoplanes globisporus</name>
    <dbReference type="NCBI Taxonomy" id="113565"/>
    <lineage>
        <taxon>Bacteria</taxon>
        <taxon>Bacillati</taxon>
        <taxon>Actinomycetota</taxon>
        <taxon>Actinomycetes</taxon>
        <taxon>Micromonosporales</taxon>
        <taxon>Micromonosporaceae</taxon>
        <taxon>Paractinoplanes</taxon>
    </lineage>
</organism>
<name>A0ABW6WTQ8_9ACTN</name>
<dbReference type="Proteomes" id="UP001602245">
    <property type="component" value="Unassembled WGS sequence"/>
</dbReference>
<dbReference type="PANTHER" id="PTHR46865">
    <property type="entry name" value="OXIDOREDUCTASE-RELATED"/>
    <property type="match status" value="1"/>
</dbReference>
<dbReference type="EMBL" id="JBIAZU010000008">
    <property type="protein sequence ID" value="MFF5296682.1"/>
    <property type="molecule type" value="Genomic_DNA"/>
</dbReference>
<reference evidence="2 3" key="1">
    <citation type="submission" date="2024-10" db="EMBL/GenBank/DDBJ databases">
        <title>The Natural Products Discovery Center: Release of the First 8490 Sequenced Strains for Exploring Actinobacteria Biosynthetic Diversity.</title>
        <authorList>
            <person name="Kalkreuter E."/>
            <person name="Kautsar S.A."/>
            <person name="Yang D."/>
            <person name="Bader C.D."/>
            <person name="Teijaro C.N."/>
            <person name="Fluegel L."/>
            <person name="Davis C.M."/>
            <person name="Simpson J.R."/>
            <person name="Lauterbach L."/>
            <person name="Steele A.D."/>
            <person name="Gui C."/>
            <person name="Meng S."/>
            <person name="Li G."/>
            <person name="Viehrig K."/>
            <person name="Ye F."/>
            <person name="Su P."/>
            <person name="Kiefer A.F."/>
            <person name="Nichols A."/>
            <person name="Cepeda A.J."/>
            <person name="Yan W."/>
            <person name="Fan B."/>
            <person name="Jiang Y."/>
            <person name="Adhikari A."/>
            <person name="Zheng C.-J."/>
            <person name="Schuster L."/>
            <person name="Cowan T.M."/>
            <person name="Smanski M.J."/>
            <person name="Chevrette M.G."/>
            <person name="De Carvalho L.P.S."/>
            <person name="Shen B."/>
        </authorList>
    </citation>
    <scope>NUCLEOTIDE SEQUENCE [LARGE SCALE GENOMIC DNA]</scope>
    <source>
        <strain evidence="2 3">NPDC000087</strain>
    </source>
</reference>
<keyword evidence="3" id="KW-1185">Reference proteome</keyword>
<keyword evidence="2" id="KW-0560">Oxidoreductase</keyword>
<sequence>MRVLIVGAGIAGLAVARALRAWGAEAEIAERSPAARTEGAGIYLPGNAVRALDDLGLGEQVRARAVEIRRQRIADHRGRPLMDLATADLWRGVGPCLALPRADLHEVLLAGAKETPIRWGRAPAAIAETGPDARVTFGDGVEERYDLVVGADGVHSAVRDMIFGSGAVARPVGQHARRFVASYPESGPVWSLMVGHRTAFLTIPIGGGQVYCYCDGPADGFAEPAATLLAGATDVHRAPVEEVALARWSRGRTVLVGDAAHATSPNMAEGAAMAVEDALVLAGCLAAGGTTAGALHAFEQRRRPRTDWVRAQTHRRDRSRNLPAAVRGLVLGRFGERMFHAHYRPLRDRP</sequence>
<dbReference type="GO" id="GO:0004497">
    <property type="term" value="F:monooxygenase activity"/>
    <property type="evidence" value="ECO:0007669"/>
    <property type="project" value="UniProtKB-KW"/>
</dbReference>
<keyword evidence="2" id="KW-0503">Monooxygenase</keyword>
<accession>A0ABW6WTQ8</accession>
<dbReference type="InterPro" id="IPR002938">
    <property type="entry name" value="FAD-bd"/>
</dbReference>
<comment type="caution">
    <text evidence="2">The sequence shown here is derived from an EMBL/GenBank/DDBJ whole genome shotgun (WGS) entry which is preliminary data.</text>
</comment>
<dbReference type="Gene3D" id="3.50.50.60">
    <property type="entry name" value="FAD/NAD(P)-binding domain"/>
    <property type="match status" value="1"/>
</dbReference>
<evidence type="ECO:0000313" key="2">
    <source>
        <dbReference type="EMBL" id="MFF5296682.1"/>
    </source>
</evidence>
<evidence type="ECO:0000313" key="3">
    <source>
        <dbReference type="Proteomes" id="UP001602245"/>
    </source>
</evidence>
<dbReference type="RefSeq" id="WP_211216708.1">
    <property type="nucleotide sequence ID" value="NZ_JBIAZU010000008.1"/>
</dbReference>
<dbReference type="SUPFAM" id="SSF51905">
    <property type="entry name" value="FAD/NAD(P)-binding domain"/>
    <property type="match status" value="1"/>
</dbReference>
<gene>
    <name evidence="2" type="ORF">ACFY35_45205</name>
</gene>
<dbReference type="PANTHER" id="PTHR46865:SF8">
    <property type="entry name" value="POSSIBLE OXIDOREDUCTASE"/>
    <property type="match status" value="1"/>
</dbReference>
<proteinExistence type="predicted"/>
<protein>
    <submittedName>
        <fullName evidence="2">FAD-dependent monooxygenase</fullName>
    </submittedName>
</protein>
<feature type="domain" description="FAD-binding" evidence="1">
    <location>
        <begin position="232"/>
        <end position="306"/>
    </location>
</feature>